<proteinExistence type="predicted"/>
<sequence>MEATPAAALWADRTGKRTYTGYNARGAEVRIGPDDAEGVFSPGELMKLSLAACNLMSADWPLSRRLGRDFRASVGVETEKVEDENRYGCGRVEIVLDLSGLDEQGRADLEEVVRRAVERGCTVGRTLDAGMPHTLSITDAR</sequence>
<dbReference type="RefSeq" id="WP_156741858.1">
    <property type="nucleotide sequence ID" value="NZ_CACRYJ010000046.1"/>
</dbReference>
<evidence type="ECO:0000313" key="1">
    <source>
        <dbReference type="EMBL" id="VZO38335.1"/>
    </source>
</evidence>
<dbReference type="AlphaFoldDB" id="A0A7M4DM03"/>
<dbReference type="EMBL" id="CACRYJ010000046">
    <property type="protein sequence ID" value="VZO38335.1"/>
    <property type="molecule type" value="Genomic_DNA"/>
</dbReference>
<comment type="caution">
    <text evidence="1">The sequence shown here is derived from an EMBL/GenBank/DDBJ whole genome shotgun (WGS) entry which is preliminary data.</text>
</comment>
<dbReference type="SUPFAM" id="SSF82784">
    <property type="entry name" value="OsmC-like"/>
    <property type="match status" value="1"/>
</dbReference>
<dbReference type="Gene3D" id="3.30.300.20">
    <property type="match status" value="1"/>
</dbReference>
<gene>
    <name evidence="1" type="ORF">HALOF300_03171</name>
</gene>
<dbReference type="InterPro" id="IPR003718">
    <property type="entry name" value="OsmC/Ohr_fam"/>
</dbReference>
<reference evidence="1 2" key="1">
    <citation type="submission" date="2019-11" db="EMBL/GenBank/DDBJ databases">
        <authorList>
            <person name="Criscuolo A."/>
        </authorList>
    </citation>
    <scope>NUCLEOTIDE SEQUENCE [LARGE SCALE GENOMIC DNA]</scope>
    <source>
        <strain evidence="1">CIP111667</strain>
    </source>
</reference>
<accession>A0A7M4DM03</accession>
<keyword evidence="2" id="KW-1185">Reference proteome</keyword>
<dbReference type="Pfam" id="PF02566">
    <property type="entry name" value="OsmC"/>
    <property type="match status" value="1"/>
</dbReference>
<dbReference type="InterPro" id="IPR036102">
    <property type="entry name" value="OsmC/Ohrsf"/>
</dbReference>
<organism evidence="1 2">
    <name type="scientific">Occultella aeris</name>
    <dbReference type="NCBI Taxonomy" id="2761496"/>
    <lineage>
        <taxon>Bacteria</taxon>
        <taxon>Bacillati</taxon>
        <taxon>Actinomycetota</taxon>
        <taxon>Actinomycetes</taxon>
        <taxon>Micrococcales</taxon>
        <taxon>Ruaniaceae</taxon>
        <taxon>Occultella</taxon>
    </lineage>
</organism>
<dbReference type="InterPro" id="IPR015946">
    <property type="entry name" value="KH_dom-like_a/b"/>
</dbReference>
<name>A0A7M4DM03_9MICO</name>
<dbReference type="Proteomes" id="UP000419743">
    <property type="component" value="Unassembled WGS sequence"/>
</dbReference>
<evidence type="ECO:0000313" key="2">
    <source>
        <dbReference type="Proteomes" id="UP000419743"/>
    </source>
</evidence>
<protein>
    <submittedName>
        <fullName evidence="1">OsmC-like protein</fullName>
    </submittedName>
</protein>